<evidence type="ECO:0000256" key="7">
    <source>
        <dbReference type="ARBA" id="ARBA00023242"/>
    </source>
</evidence>
<dbReference type="Pfam" id="PF13359">
    <property type="entry name" value="DDE_Tnp_4"/>
    <property type="match status" value="1"/>
</dbReference>
<dbReference type="InterPro" id="IPR027806">
    <property type="entry name" value="HARBI1_dom"/>
</dbReference>
<dbReference type="GO" id="GO:0046872">
    <property type="term" value="F:metal ion binding"/>
    <property type="evidence" value="ECO:0007669"/>
    <property type="project" value="UniProtKB-KW"/>
</dbReference>
<evidence type="ECO:0000256" key="4">
    <source>
        <dbReference type="ARBA" id="ARBA00022722"/>
    </source>
</evidence>
<comment type="subcellular location">
    <subcellularLocation>
        <location evidence="2">Nucleus</location>
    </subcellularLocation>
</comment>
<comment type="cofactor">
    <cofactor evidence="1">
        <name>a divalent metal cation</name>
        <dbReference type="ChEBI" id="CHEBI:60240"/>
    </cofactor>
</comment>
<feature type="region of interest" description="Disordered" evidence="8">
    <location>
        <begin position="290"/>
        <end position="317"/>
    </location>
</feature>
<dbReference type="AlphaFoldDB" id="A0A9J6D9R4"/>
<dbReference type="GO" id="GO:0016787">
    <property type="term" value="F:hydrolase activity"/>
    <property type="evidence" value="ECO:0007669"/>
    <property type="project" value="UniProtKB-KW"/>
</dbReference>
<evidence type="ECO:0000256" key="2">
    <source>
        <dbReference type="ARBA" id="ARBA00004123"/>
    </source>
</evidence>
<keyword evidence="7" id="KW-0539">Nucleus</keyword>
<evidence type="ECO:0000256" key="1">
    <source>
        <dbReference type="ARBA" id="ARBA00001968"/>
    </source>
</evidence>
<protein>
    <recommendedName>
        <fullName evidence="9">DDE Tnp4 domain-containing protein</fullName>
    </recommendedName>
</protein>
<dbReference type="InterPro" id="IPR045249">
    <property type="entry name" value="HARBI1-like"/>
</dbReference>
<feature type="compositionally biased region" description="Basic and acidic residues" evidence="8">
    <location>
        <begin position="293"/>
        <end position="302"/>
    </location>
</feature>
<evidence type="ECO:0000256" key="6">
    <source>
        <dbReference type="ARBA" id="ARBA00022801"/>
    </source>
</evidence>
<comment type="similarity">
    <text evidence="3">Belongs to the HARBI1 family.</text>
</comment>
<keyword evidence="6" id="KW-0378">Hydrolase</keyword>
<proteinExistence type="inferred from homology"/>
<evidence type="ECO:0000313" key="11">
    <source>
        <dbReference type="Proteomes" id="UP000821866"/>
    </source>
</evidence>
<feature type="compositionally biased region" description="Low complexity" evidence="8">
    <location>
        <begin position="308"/>
        <end position="317"/>
    </location>
</feature>
<dbReference type="EMBL" id="JABSTU010000010">
    <property type="protein sequence ID" value="KAH8018925.1"/>
    <property type="molecule type" value="Genomic_DNA"/>
</dbReference>
<dbReference type="PANTHER" id="PTHR22930:SF85">
    <property type="entry name" value="GH03217P-RELATED"/>
    <property type="match status" value="1"/>
</dbReference>
<dbReference type="GO" id="GO:0004518">
    <property type="term" value="F:nuclease activity"/>
    <property type="evidence" value="ECO:0007669"/>
    <property type="project" value="UniProtKB-KW"/>
</dbReference>
<evidence type="ECO:0000313" key="10">
    <source>
        <dbReference type="EMBL" id="KAH8018925.1"/>
    </source>
</evidence>
<dbReference type="VEuPathDB" id="VectorBase:LOC119186253"/>
<reference evidence="10" key="2">
    <citation type="submission" date="2021-09" db="EMBL/GenBank/DDBJ databases">
        <authorList>
            <person name="Jia N."/>
            <person name="Wang J."/>
            <person name="Shi W."/>
            <person name="Du L."/>
            <person name="Sun Y."/>
            <person name="Zhan W."/>
            <person name="Jiang J."/>
            <person name="Wang Q."/>
            <person name="Zhang B."/>
            <person name="Ji P."/>
            <person name="Sakyi L.B."/>
            <person name="Cui X."/>
            <person name="Yuan T."/>
            <person name="Jiang B."/>
            <person name="Yang W."/>
            <person name="Lam T.T.-Y."/>
            <person name="Chang Q."/>
            <person name="Ding S."/>
            <person name="Wang X."/>
            <person name="Zhu J."/>
            <person name="Ruan X."/>
            <person name="Zhao L."/>
            <person name="Wei J."/>
            <person name="Que T."/>
            <person name="Du C."/>
            <person name="Cheng J."/>
            <person name="Dai P."/>
            <person name="Han X."/>
            <person name="Huang E."/>
            <person name="Gao Y."/>
            <person name="Liu J."/>
            <person name="Shao H."/>
            <person name="Ye R."/>
            <person name="Li L."/>
            <person name="Wei W."/>
            <person name="Wang X."/>
            <person name="Wang C."/>
            <person name="Huo Q."/>
            <person name="Li W."/>
            <person name="Guo W."/>
            <person name="Chen H."/>
            <person name="Chen S."/>
            <person name="Zhou L."/>
            <person name="Zhou L."/>
            <person name="Ni X."/>
            <person name="Tian J."/>
            <person name="Zhou Y."/>
            <person name="Sheng Y."/>
            <person name="Liu T."/>
            <person name="Pan Y."/>
            <person name="Xia L."/>
            <person name="Li J."/>
            <person name="Zhao F."/>
            <person name="Cao W."/>
        </authorList>
    </citation>
    <scope>NUCLEOTIDE SEQUENCE</scope>
    <source>
        <strain evidence="10">Rmic-2018</strain>
        <tissue evidence="10">Larvae</tissue>
    </source>
</reference>
<evidence type="ECO:0000256" key="5">
    <source>
        <dbReference type="ARBA" id="ARBA00022723"/>
    </source>
</evidence>
<keyword evidence="11" id="KW-1185">Reference proteome</keyword>
<dbReference type="PANTHER" id="PTHR22930">
    <property type="match status" value="1"/>
</dbReference>
<evidence type="ECO:0000256" key="8">
    <source>
        <dbReference type="SAM" id="MobiDB-lite"/>
    </source>
</evidence>
<dbReference type="Proteomes" id="UP000821866">
    <property type="component" value="Chromosome 8"/>
</dbReference>
<organism evidence="10 11">
    <name type="scientific">Rhipicephalus microplus</name>
    <name type="common">Cattle tick</name>
    <name type="synonym">Boophilus microplus</name>
    <dbReference type="NCBI Taxonomy" id="6941"/>
    <lineage>
        <taxon>Eukaryota</taxon>
        <taxon>Metazoa</taxon>
        <taxon>Ecdysozoa</taxon>
        <taxon>Arthropoda</taxon>
        <taxon>Chelicerata</taxon>
        <taxon>Arachnida</taxon>
        <taxon>Acari</taxon>
        <taxon>Parasitiformes</taxon>
        <taxon>Ixodida</taxon>
        <taxon>Ixodoidea</taxon>
        <taxon>Ixodidae</taxon>
        <taxon>Rhipicephalinae</taxon>
        <taxon>Rhipicephalus</taxon>
        <taxon>Boophilus</taxon>
    </lineage>
</organism>
<evidence type="ECO:0000256" key="3">
    <source>
        <dbReference type="ARBA" id="ARBA00006958"/>
    </source>
</evidence>
<accession>A0A9J6D9R4</accession>
<sequence length="414" mass="46723">MNSSASSGCPGRLLIVSGPSSRLQPSTQGQCKAANKSVPKKTCLIALVYLGSQISMYAIGDKFDVTESSVHVCVTRVVHFLHAISDEIICWPSSAEVTRIKNGFLAKSKGKGPRNTIGCIDGSHIGILTPSESTQSYFNRKKWPSIILQGICDDRNKLLNVFIGFPGSVHDARVLRESPFFARAIQECEDNYILGDSAYPLMPWLMTPFKDNGSSFPTWKKSFNKRHSQQRVLIENTFGLLKQRFRRLYLVDAKSVQQCCYIVMAACVLHNMCNDERDFLEELATLPQEEDPVQPKRRDLRLTPRQNEGASAEGATEGARCSGKTRTKVYACVFLEGAYASLACPHGHHEVMAHQLLYSVIHGIWGVWDVPWESWSLCPYWKSWQWAWRLQGHIIRWRVLQLPCCCYWGGRPHP</sequence>
<comment type="caution">
    <text evidence="10">The sequence shown here is derived from an EMBL/GenBank/DDBJ whole genome shotgun (WGS) entry which is preliminary data.</text>
</comment>
<keyword evidence="4" id="KW-0540">Nuclease</keyword>
<gene>
    <name evidence="10" type="ORF">HPB51_013991</name>
</gene>
<keyword evidence="5" id="KW-0479">Metal-binding</keyword>
<feature type="domain" description="DDE Tnp4" evidence="9">
    <location>
        <begin position="120"/>
        <end position="271"/>
    </location>
</feature>
<reference evidence="10" key="1">
    <citation type="journal article" date="2020" name="Cell">
        <title>Large-Scale Comparative Analyses of Tick Genomes Elucidate Their Genetic Diversity and Vector Capacities.</title>
        <authorList>
            <consortium name="Tick Genome and Microbiome Consortium (TIGMIC)"/>
            <person name="Jia N."/>
            <person name="Wang J."/>
            <person name="Shi W."/>
            <person name="Du L."/>
            <person name="Sun Y."/>
            <person name="Zhan W."/>
            <person name="Jiang J.F."/>
            <person name="Wang Q."/>
            <person name="Zhang B."/>
            <person name="Ji P."/>
            <person name="Bell-Sakyi L."/>
            <person name="Cui X.M."/>
            <person name="Yuan T.T."/>
            <person name="Jiang B.G."/>
            <person name="Yang W.F."/>
            <person name="Lam T.T."/>
            <person name="Chang Q.C."/>
            <person name="Ding S.J."/>
            <person name="Wang X.J."/>
            <person name="Zhu J.G."/>
            <person name="Ruan X.D."/>
            <person name="Zhao L."/>
            <person name="Wei J.T."/>
            <person name="Ye R.Z."/>
            <person name="Que T.C."/>
            <person name="Du C.H."/>
            <person name="Zhou Y.H."/>
            <person name="Cheng J.X."/>
            <person name="Dai P.F."/>
            <person name="Guo W.B."/>
            <person name="Han X.H."/>
            <person name="Huang E.J."/>
            <person name="Li L.F."/>
            <person name="Wei W."/>
            <person name="Gao Y.C."/>
            <person name="Liu J.Z."/>
            <person name="Shao H.Z."/>
            <person name="Wang X."/>
            <person name="Wang C.C."/>
            <person name="Yang T.C."/>
            <person name="Huo Q.B."/>
            <person name="Li W."/>
            <person name="Chen H.Y."/>
            <person name="Chen S.E."/>
            <person name="Zhou L.G."/>
            <person name="Ni X.B."/>
            <person name="Tian J.H."/>
            <person name="Sheng Y."/>
            <person name="Liu T."/>
            <person name="Pan Y.S."/>
            <person name="Xia L.Y."/>
            <person name="Li J."/>
            <person name="Zhao F."/>
            <person name="Cao W.C."/>
        </authorList>
    </citation>
    <scope>NUCLEOTIDE SEQUENCE</scope>
    <source>
        <strain evidence="10">Rmic-2018</strain>
    </source>
</reference>
<dbReference type="GO" id="GO:0005634">
    <property type="term" value="C:nucleus"/>
    <property type="evidence" value="ECO:0007669"/>
    <property type="project" value="UniProtKB-SubCell"/>
</dbReference>
<evidence type="ECO:0000259" key="9">
    <source>
        <dbReference type="Pfam" id="PF13359"/>
    </source>
</evidence>
<name>A0A9J6D9R4_RHIMP</name>